<dbReference type="AlphaFoldDB" id="A0A1I2U161"/>
<feature type="transmembrane region" description="Helical" evidence="8">
    <location>
        <begin position="129"/>
        <end position="150"/>
    </location>
</feature>
<dbReference type="PANTHER" id="PTHR11730">
    <property type="entry name" value="AMMONIUM TRANSPORTER"/>
    <property type="match status" value="1"/>
</dbReference>
<evidence type="ECO:0000256" key="6">
    <source>
        <dbReference type="ARBA" id="ARBA00023136"/>
    </source>
</evidence>
<dbReference type="FunFam" id="1.10.3430.10:FF:000008">
    <property type="entry name" value="Ammonium transporter"/>
    <property type="match status" value="1"/>
</dbReference>
<feature type="transmembrane region" description="Helical" evidence="8">
    <location>
        <begin position="269"/>
        <end position="287"/>
    </location>
</feature>
<accession>A0A1I2U161</accession>
<comment type="subcellular location">
    <subcellularLocation>
        <location evidence="8">Cell membrane</location>
        <topology evidence="8">Multi-pass membrane protein</topology>
    </subcellularLocation>
    <subcellularLocation>
        <location evidence="1">Membrane</location>
        <topology evidence="1">Multi-pass membrane protein</topology>
    </subcellularLocation>
</comment>
<evidence type="ECO:0000256" key="5">
    <source>
        <dbReference type="ARBA" id="ARBA00022989"/>
    </source>
</evidence>
<keyword evidence="3 8" id="KW-0813">Transport</keyword>
<keyword evidence="11" id="KW-1185">Reference proteome</keyword>
<feature type="transmembrane region" description="Helical" evidence="8">
    <location>
        <begin position="206"/>
        <end position="223"/>
    </location>
</feature>
<dbReference type="Pfam" id="PF00909">
    <property type="entry name" value="Ammonium_transp"/>
    <property type="match status" value="1"/>
</dbReference>
<evidence type="ECO:0000313" key="10">
    <source>
        <dbReference type="EMBL" id="SFG70878.1"/>
    </source>
</evidence>
<feature type="transmembrane region" description="Helical" evidence="8">
    <location>
        <begin position="361"/>
        <end position="380"/>
    </location>
</feature>
<evidence type="ECO:0000256" key="4">
    <source>
        <dbReference type="ARBA" id="ARBA00022692"/>
    </source>
</evidence>
<gene>
    <name evidence="10" type="ORF">SAMN05660649_02447</name>
</gene>
<evidence type="ECO:0000313" key="11">
    <source>
        <dbReference type="Proteomes" id="UP000199337"/>
    </source>
</evidence>
<dbReference type="NCBIfam" id="TIGR00836">
    <property type="entry name" value="amt"/>
    <property type="match status" value="1"/>
</dbReference>
<dbReference type="InterPro" id="IPR024041">
    <property type="entry name" value="NH4_transpt_AmtB-like_dom"/>
</dbReference>
<dbReference type="STRING" id="341036.SAMN05660649_02447"/>
<organism evidence="10 11">
    <name type="scientific">Desulfotruncus arcticus DSM 17038</name>
    <dbReference type="NCBI Taxonomy" id="1121424"/>
    <lineage>
        <taxon>Bacteria</taxon>
        <taxon>Bacillati</taxon>
        <taxon>Bacillota</taxon>
        <taxon>Clostridia</taxon>
        <taxon>Eubacteriales</taxon>
        <taxon>Desulfallaceae</taxon>
        <taxon>Desulfotruncus</taxon>
    </lineage>
</organism>
<dbReference type="SUPFAM" id="SSF111352">
    <property type="entry name" value="Ammonium transporter"/>
    <property type="match status" value="1"/>
</dbReference>
<feature type="transmembrane region" description="Helical" evidence="8">
    <location>
        <begin position="15"/>
        <end position="39"/>
    </location>
</feature>
<evidence type="ECO:0000256" key="7">
    <source>
        <dbReference type="ARBA" id="ARBA00023177"/>
    </source>
</evidence>
<dbReference type="GO" id="GO:0005886">
    <property type="term" value="C:plasma membrane"/>
    <property type="evidence" value="ECO:0007669"/>
    <property type="project" value="UniProtKB-SubCell"/>
</dbReference>
<dbReference type="GO" id="GO:0008519">
    <property type="term" value="F:ammonium channel activity"/>
    <property type="evidence" value="ECO:0007669"/>
    <property type="project" value="InterPro"/>
</dbReference>
<keyword evidence="7 8" id="KW-0924">Ammonia transport</keyword>
<feature type="transmembrane region" description="Helical" evidence="8">
    <location>
        <begin position="235"/>
        <end position="257"/>
    </location>
</feature>
<keyword evidence="4 8" id="KW-0812">Transmembrane</keyword>
<dbReference type="PROSITE" id="PS01219">
    <property type="entry name" value="AMMONIUM_TRANSP"/>
    <property type="match status" value="1"/>
</dbReference>
<proteinExistence type="inferred from homology"/>
<keyword evidence="6 8" id="KW-0472">Membrane</keyword>
<dbReference type="RefSeq" id="WP_092471650.1">
    <property type="nucleotide sequence ID" value="NZ_FOOX01000008.1"/>
</dbReference>
<feature type="transmembrane region" description="Helical" evidence="8">
    <location>
        <begin position="101"/>
        <end position="122"/>
    </location>
</feature>
<keyword evidence="5 8" id="KW-1133">Transmembrane helix</keyword>
<reference evidence="11" key="1">
    <citation type="submission" date="2016-10" db="EMBL/GenBank/DDBJ databases">
        <authorList>
            <person name="Varghese N."/>
            <person name="Submissions S."/>
        </authorList>
    </citation>
    <scope>NUCLEOTIDE SEQUENCE [LARGE SCALE GENOMIC DNA]</scope>
    <source>
        <strain evidence="11">DSM 17038</strain>
    </source>
</reference>
<evidence type="ECO:0000256" key="2">
    <source>
        <dbReference type="ARBA" id="ARBA00005887"/>
    </source>
</evidence>
<dbReference type="GO" id="GO:0097272">
    <property type="term" value="P:ammonium homeostasis"/>
    <property type="evidence" value="ECO:0007669"/>
    <property type="project" value="TreeGrafter"/>
</dbReference>
<dbReference type="Proteomes" id="UP000199337">
    <property type="component" value="Unassembled WGS sequence"/>
</dbReference>
<evidence type="ECO:0000256" key="1">
    <source>
        <dbReference type="ARBA" id="ARBA00004141"/>
    </source>
</evidence>
<dbReference type="InterPro" id="IPR001905">
    <property type="entry name" value="Ammonium_transpt"/>
</dbReference>
<dbReference type="EMBL" id="FOOX01000008">
    <property type="protein sequence ID" value="SFG70878.1"/>
    <property type="molecule type" value="Genomic_DNA"/>
</dbReference>
<dbReference type="OrthoDB" id="9814202at2"/>
<evidence type="ECO:0000256" key="3">
    <source>
        <dbReference type="ARBA" id="ARBA00022448"/>
    </source>
</evidence>
<dbReference type="PANTHER" id="PTHR11730:SF89">
    <property type="entry name" value="AMMONIUM TRANSPORTER SLL0108-RELATED"/>
    <property type="match status" value="1"/>
</dbReference>
<sequence>MDIGFKELASGIDTVWVLLCAALVLFMEAGFAFLEAGFIRAKNSLNIVMKVFTDCTFGMLGFWAIGFGLMYGANVFGLFGGSGFFLTGNLQHIDLSIPIPAFWIFQAAFAMVVASIISGAVAERMKFSTYIIFTFLCTSFMYPIAGHWIWGDGGWLSKLGMIDFAGSAAVHAVGGWASLAAVMVLGPRTGKYNADGSVNVLPAHNMHLAFLGTFILWFGWFGFNPGSSLSGLNASIAHIALTTNLAAAAGGATGILFTMRRYGKADPSMAINGALAGLAAITAGTAAVGPVSAAIIGTVAGILVVLAVEFFDRIKADDPVGAIAVHGVGGSWGVLAVGLFARDGGLLFGGGVQQLMVQALGVISVSIWAFGITYLAFSLLKATMGIRVTRQEEIEGLDLNEHGITAYSDLVTGTLKGVGHSTVHHQDGVGLPVTNTITVR</sequence>
<feature type="domain" description="Ammonium transporter AmtB-like" evidence="9">
    <location>
        <begin position="15"/>
        <end position="407"/>
    </location>
</feature>
<feature type="transmembrane region" description="Helical" evidence="8">
    <location>
        <begin position="323"/>
        <end position="341"/>
    </location>
</feature>
<feature type="transmembrane region" description="Helical" evidence="8">
    <location>
        <begin position="293"/>
        <end position="311"/>
    </location>
</feature>
<evidence type="ECO:0000259" key="9">
    <source>
        <dbReference type="Pfam" id="PF00909"/>
    </source>
</evidence>
<dbReference type="Gene3D" id="1.10.3430.10">
    <property type="entry name" value="Ammonium transporter AmtB like domains"/>
    <property type="match status" value="1"/>
</dbReference>
<comment type="similarity">
    <text evidence="2 8">Belongs to the ammonia transporter channel (TC 1.A.11.2) family.</text>
</comment>
<dbReference type="InterPro" id="IPR018047">
    <property type="entry name" value="Ammonium_transpt_CS"/>
</dbReference>
<protein>
    <recommendedName>
        <fullName evidence="8">Ammonium transporter</fullName>
    </recommendedName>
</protein>
<feature type="transmembrane region" description="Helical" evidence="8">
    <location>
        <begin position="162"/>
        <end position="185"/>
    </location>
</feature>
<feature type="transmembrane region" description="Helical" evidence="8">
    <location>
        <begin position="60"/>
        <end position="81"/>
    </location>
</feature>
<name>A0A1I2U161_9FIRM</name>
<dbReference type="InterPro" id="IPR029020">
    <property type="entry name" value="Ammonium/urea_transptr"/>
</dbReference>
<evidence type="ECO:0000256" key="8">
    <source>
        <dbReference type="RuleBase" id="RU362002"/>
    </source>
</evidence>